<dbReference type="OrthoDB" id="9758509at2"/>
<dbReference type="EMBL" id="VFQE01000001">
    <property type="protein sequence ID" value="TQN40907.1"/>
    <property type="molecule type" value="Genomic_DNA"/>
</dbReference>
<dbReference type="GO" id="GO:0005506">
    <property type="term" value="F:iron ion binding"/>
    <property type="evidence" value="ECO:0007669"/>
    <property type="project" value="InterPro"/>
</dbReference>
<dbReference type="InterPro" id="IPR037165">
    <property type="entry name" value="AldOxase/xan_DH_Mopterin-bd_sf"/>
</dbReference>
<dbReference type="Pfam" id="PF20256">
    <property type="entry name" value="MoCoBD_2"/>
    <property type="match status" value="1"/>
</dbReference>
<dbReference type="FunFam" id="3.30.365.10:FF:000001">
    <property type="entry name" value="Xanthine dehydrogenase oxidase"/>
    <property type="match status" value="1"/>
</dbReference>
<name>A0A543P9Z3_9ACTN</name>
<keyword evidence="1" id="KW-0500">Molybdenum</keyword>
<evidence type="ECO:0000256" key="2">
    <source>
        <dbReference type="ARBA" id="ARBA00023002"/>
    </source>
</evidence>
<evidence type="ECO:0000256" key="4">
    <source>
        <dbReference type="SAM" id="MobiDB-lite"/>
    </source>
</evidence>
<feature type="region of interest" description="Disordered" evidence="4">
    <location>
        <begin position="793"/>
        <end position="836"/>
    </location>
</feature>
<evidence type="ECO:0000256" key="1">
    <source>
        <dbReference type="ARBA" id="ARBA00022505"/>
    </source>
</evidence>
<dbReference type="InterPro" id="IPR016208">
    <property type="entry name" value="Ald_Oxase/xanthine_DH-like"/>
</dbReference>
<keyword evidence="2" id="KW-0560">Oxidoreductase</keyword>
<protein>
    <submittedName>
        <fullName evidence="6">Carbon-monoxide dehydrogenase large subunit</fullName>
    </submittedName>
</protein>
<evidence type="ECO:0000256" key="3">
    <source>
        <dbReference type="ARBA" id="ARBA00053029"/>
    </source>
</evidence>
<dbReference type="PANTHER" id="PTHR11908:SF132">
    <property type="entry name" value="ALDEHYDE OXIDASE 1-RELATED"/>
    <property type="match status" value="1"/>
</dbReference>
<dbReference type="SMART" id="SM01008">
    <property type="entry name" value="Ald_Xan_dh_C"/>
    <property type="match status" value="1"/>
</dbReference>
<dbReference type="SUPFAM" id="SSF56003">
    <property type="entry name" value="Molybdenum cofactor-binding domain"/>
    <property type="match status" value="1"/>
</dbReference>
<organism evidence="6 7">
    <name type="scientific">Blastococcus colisei</name>
    <dbReference type="NCBI Taxonomy" id="1564162"/>
    <lineage>
        <taxon>Bacteria</taxon>
        <taxon>Bacillati</taxon>
        <taxon>Actinomycetota</taxon>
        <taxon>Actinomycetes</taxon>
        <taxon>Geodermatophilales</taxon>
        <taxon>Geodermatophilaceae</taxon>
        <taxon>Blastococcus</taxon>
    </lineage>
</organism>
<reference evidence="6 7" key="1">
    <citation type="submission" date="2019-06" db="EMBL/GenBank/DDBJ databases">
        <title>Sequencing the genomes of 1000 actinobacteria strains.</title>
        <authorList>
            <person name="Klenk H.-P."/>
        </authorList>
    </citation>
    <scope>NUCLEOTIDE SEQUENCE [LARGE SCALE GENOMIC DNA]</scope>
    <source>
        <strain evidence="6 7">DSM 46837</strain>
    </source>
</reference>
<accession>A0A543P9Z3</accession>
<dbReference type="Proteomes" id="UP000319865">
    <property type="component" value="Unassembled WGS sequence"/>
</dbReference>
<dbReference type="InterPro" id="IPR000674">
    <property type="entry name" value="Ald_Oxase/Xan_DH_a/b"/>
</dbReference>
<evidence type="ECO:0000259" key="5">
    <source>
        <dbReference type="SMART" id="SM01008"/>
    </source>
</evidence>
<dbReference type="GO" id="GO:0016491">
    <property type="term" value="F:oxidoreductase activity"/>
    <property type="evidence" value="ECO:0007669"/>
    <property type="project" value="UniProtKB-KW"/>
</dbReference>
<dbReference type="SUPFAM" id="SSF54665">
    <property type="entry name" value="CO dehydrogenase molybdoprotein N-domain-like"/>
    <property type="match status" value="1"/>
</dbReference>
<feature type="compositionally biased region" description="Polar residues" evidence="4">
    <location>
        <begin position="818"/>
        <end position="830"/>
    </location>
</feature>
<evidence type="ECO:0000313" key="6">
    <source>
        <dbReference type="EMBL" id="TQN40907.1"/>
    </source>
</evidence>
<dbReference type="AlphaFoldDB" id="A0A543P9Z3"/>
<evidence type="ECO:0000313" key="7">
    <source>
        <dbReference type="Proteomes" id="UP000319865"/>
    </source>
</evidence>
<dbReference type="Gene3D" id="3.90.1170.50">
    <property type="entry name" value="Aldehyde oxidase/xanthine dehydrogenase, a/b hammerhead"/>
    <property type="match status" value="1"/>
</dbReference>
<dbReference type="InterPro" id="IPR046867">
    <property type="entry name" value="AldOxase/xan_DH_MoCoBD2"/>
</dbReference>
<feature type="domain" description="Aldehyde oxidase/xanthine dehydrogenase a/b hammerhead" evidence="5">
    <location>
        <begin position="30"/>
        <end position="145"/>
    </location>
</feature>
<dbReference type="Gene3D" id="3.30.365.10">
    <property type="entry name" value="Aldehyde oxidase/xanthine dehydrogenase, molybdopterin binding domain"/>
    <property type="match status" value="4"/>
</dbReference>
<comment type="caution">
    <text evidence="6">The sequence shown here is derived from an EMBL/GenBank/DDBJ whole genome shotgun (WGS) entry which is preliminary data.</text>
</comment>
<comment type="cofactor">
    <cofactor evidence="3">
        <name>Mo-molybdopterin cytosine dinucleotide</name>
        <dbReference type="ChEBI" id="CHEBI:71308"/>
    </cofactor>
</comment>
<dbReference type="RefSeq" id="WP_142023714.1">
    <property type="nucleotide sequence ID" value="NZ_VFQE01000001.1"/>
</dbReference>
<keyword evidence="7" id="KW-1185">Reference proteome</keyword>
<sequence length="836" mass="88879">MTLVEEPAAATPEKEIGRARRRKEDARLITGRTTWTDNMVLPGMLHLAIVRSPVAHARITNVDVSAAQQAPGVIAVFTGADLAEEQGSLPCAWPVTPDMVNPGHPSVAVDEVNHVGEAVAVIVGRSKVAAQDAVELVDVDYDLLPVVLDMEEAVKDGADLVHDHTSANTSYHFVFDAGEAGTGADTEQAFADAEVVVSRRLINQRLIPAFMEPRSVVVQPQGDNYTLWSATQIPHILRVMLAMVTGVPEHKLRVIAPDVGGGFGGKITPTPEEVLTLLVARRLGKPIKWTETRSESLMTAHHGRDQIQYIDIAADREGNVKGLRVRLLADMGAYLRLITPGIPALGAFMFPGIYKFPAYRFECDGVFTNKVPTDAYRGAGRPEATFAIERIMDELAVELGMDPLELRRKNWIRAEEFPFTTVAGLQYDSGDYDGATQAALELLGYDELRAEQQRRRESGDPVQLGIGFSTFTEMCGLAPSRVLGSLSFGAGGWESASIRMLPTGKVEVVTGSTPHGQGHETAWSQLVADHLGVPFEDVEVLHGDTAISSKGLDTYGSRSLVVGGTAVVKAAEKVVAKARKIAAHLLEASEDDLEFSGGKFSVRGTPGTGLGIQEIALAIFAAHNYPEGVEPSIDAEATFDPENFSFPHGTHICAMEVDTETGFVKIRKYACVDDVGTIVNPLIVEGQVHGGLAQGIAQALYEEAVYDADGNLTTGTFVDYLVPSAADLPHFDTGNTVHEATSNPIGAKGVGEAGCIASTPAVVNAAIDAVRHLGVSDLRMPLTPERVWRALHEGGDGAGLPPGPDRATAGTIAYGGASTETSSGVSTDASSLGGDR</sequence>
<gene>
    <name evidence="6" type="ORF">FHU33_0258</name>
</gene>
<dbReference type="Pfam" id="PF02738">
    <property type="entry name" value="MoCoBD_1"/>
    <property type="match status" value="1"/>
</dbReference>
<proteinExistence type="predicted"/>
<feature type="region of interest" description="Disordered" evidence="4">
    <location>
        <begin position="1"/>
        <end position="22"/>
    </location>
</feature>
<dbReference type="PANTHER" id="PTHR11908">
    <property type="entry name" value="XANTHINE DEHYDROGENASE"/>
    <property type="match status" value="1"/>
</dbReference>
<dbReference type="InterPro" id="IPR008274">
    <property type="entry name" value="AldOxase/xan_DH_MoCoBD1"/>
</dbReference>
<feature type="compositionally biased region" description="Basic and acidic residues" evidence="4">
    <location>
        <begin position="12"/>
        <end position="22"/>
    </location>
</feature>
<dbReference type="Pfam" id="PF01315">
    <property type="entry name" value="Ald_Xan_dh_C"/>
    <property type="match status" value="1"/>
</dbReference>
<dbReference type="InterPro" id="IPR036856">
    <property type="entry name" value="Ald_Oxase/Xan_DH_a/b_sf"/>
</dbReference>